<dbReference type="AlphaFoldDB" id="A0A3P7D123"/>
<evidence type="ECO:0000313" key="2">
    <source>
        <dbReference type="Proteomes" id="UP000275846"/>
    </source>
</evidence>
<keyword evidence="2" id="KW-1185">Reference proteome</keyword>
<protein>
    <submittedName>
        <fullName evidence="1">Uncharacterized protein</fullName>
    </submittedName>
</protein>
<proteinExistence type="predicted"/>
<dbReference type="OrthoDB" id="6268410at2759"/>
<reference evidence="1 2" key="1">
    <citation type="submission" date="2018-11" db="EMBL/GenBank/DDBJ databases">
        <authorList>
            <consortium name="Pathogen Informatics"/>
        </authorList>
    </citation>
    <scope>NUCLEOTIDE SEQUENCE [LARGE SCALE GENOMIC DNA]</scope>
    <source>
        <strain evidence="1 2">NST_G2</strain>
    </source>
</reference>
<name>A0A3P7D123_SCHSO</name>
<dbReference type="EMBL" id="UYSU01042520">
    <property type="protein sequence ID" value="VDM03830.1"/>
    <property type="molecule type" value="Genomic_DNA"/>
</dbReference>
<dbReference type="Proteomes" id="UP000275846">
    <property type="component" value="Unassembled WGS sequence"/>
</dbReference>
<sequence length="162" mass="18601">MSDTIQSTALDVLGRARQPHQDWFDDNDAAINALLVKKNQLHEDCVDRFTAANKTAFFRSHRLVQQRMWEMQDAWMTYNAEEIQGYEDQNKWKNFFATTKAVNGPPVEGFAPLLSADGRTLLIEKMQILKRWAEHFTSVRNQPSTISDTVIDGLSETIRAVQ</sequence>
<evidence type="ECO:0000313" key="1">
    <source>
        <dbReference type="EMBL" id="VDM03830.1"/>
    </source>
</evidence>
<gene>
    <name evidence="1" type="ORF">SSLN_LOCUS17444</name>
</gene>
<accession>A0A3P7D123</accession>
<organism evidence="1 2">
    <name type="scientific">Schistocephalus solidus</name>
    <name type="common">Tapeworm</name>
    <dbReference type="NCBI Taxonomy" id="70667"/>
    <lineage>
        <taxon>Eukaryota</taxon>
        <taxon>Metazoa</taxon>
        <taxon>Spiralia</taxon>
        <taxon>Lophotrochozoa</taxon>
        <taxon>Platyhelminthes</taxon>
        <taxon>Cestoda</taxon>
        <taxon>Eucestoda</taxon>
        <taxon>Diphyllobothriidea</taxon>
        <taxon>Diphyllobothriidae</taxon>
        <taxon>Schistocephalus</taxon>
    </lineage>
</organism>